<dbReference type="Proteomes" id="UP000283426">
    <property type="component" value="Unassembled WGS sequence"/>
</dbReference>
<name>A0A412VTV0_9BACT</name>
<dbReference type="EMBL" id="QRYW01000135">
    <property type="protein sequence ID" value="RGV13042.1"/>
    <property type="molecule type" value="Genomic_DNA"/>
</dbReference>
<feature type="non-terminal residue" evidence="1">
    <location>
        <position position="1"/>
    </location>
</feature>
<evidence type="ECO:0000313" key="2">
    <source>
        <dbReference type="Proteomes" id="UP000283426"/>
    </source>
</evidence>
<sequence>GKRYGSTDESLTYNVRGWLTGKESTPFRMRLRYAIPEGGSGARWNGSLSEWEWQHGTNAAMMYGLTYDGLNRFTGAVQ</sequence>
<protein>
    <recommendedName>
        <fullName evidence="3">TonB-dependent receptor</fullName>
    </recommendedName>
</protein>
<dbReference type="AlphaFoldDB" id="A0A412VTV0"/>
<gene>
    <name evidence="1" type="ORF">DWW24_22365</name>
</gene>
<feature type="non-terminal residue" evidence="1">
    <location>
        <position position="78"/>
    </location>
</feature>
<accession>A0A412VTV0</accession>
<reference evidence="1 2" key="1">
    <citation type="submission" date="2018-08" db="EMBL/GenBank/DDBJ databases">
        <title>A genome reference for cultivated species of the human gut microbiota.</title>
        <authorList>
            <person name="Zou Y."/>
            <person name="Xue W."/>
            <person name="Luo G."/>
        </authorList>
    </citation>
    <scope>NUCLEOTIDE SEQUENCE [LARGE SCALE GENOMIC DNA]</scope>
    <source>
        <strain evidence="1 2">AF14-6AC</strain>
    </source>
</reference>
<proteinExistence type="predicted"/>
<organism evidence="1 2">
    <name type="scientific">Odoribacter splanchnicus</name>
    <dbReference type="NCBI Taxonomy" id="28118"/>
    <lineage>
        <taxon>Bacteria</taxon>
        <taxon>Pseudomonadati</taxon>
        <taxon>Bacteroidota</taxon>
        <taxon>Bacteroidia</taxon>
        <taxon>Bacteroidales</taxon>
        <taxon>Odoribacteraceae</taxon>
        <taxon>Odoribacter</taxon>
    </lineage>
</organism>
<evidence type="ECO:0000313" key="1">
    <source>
        <dbReference type="EMBL" id="RGV13042.1"/>
    </source>
</evidence>
<evidence type="ECO:0008006" key="3">
    <source>
        <dbReference type="Google" id="ProtNLM"/>
    </source>
</evidence>
<comment type="caution">
    <text evidence="1">The sequence shown here is derived from an EMBL/GenBank/DDBJ whole genome shotgun (WGS) entry which is preliminary data.</text>
</comment>